<sequence length="422" mass="46643">MSLSVSTIQQRWRDTKGTDPLFAAIDGSNCPSLPQGKPESHSLLLEKGLIRIAMPWPPRPFNGKPIDPEFSIEVVRDPTGCNLDPEWGIDSPSSAISVFRRPRPVINIAHLMELPHGVPPFNNFFFNDAMPLPKGPDTGLTVPQQLMADGRGLTPKFQATDAALTHLQLFDALSDDDLEEIEAFERQIYGAQSFDNLAGDLTSPESPPGLGPQALVISPKARLGNNPLNKIFGEFSMWASTADESQEVQQDKVKAFKASVARGSEIFREVRFYISDVGMYNDKGLGNPFKRSCGSGCHNTLSMGMDLSPGFMDLGLNNFPWQNRRNDLPLFKITCRDDVLPQSFLGREIYTHDPGRALITGKCTDVGATMTQQLRGLAARAPYFAGGAAANLRELVDFYDRRFNIGYTEQEKADLVNFMRTL</sequence>
<keyword evidence="2" id="KW-1185">Reference proteome</keyword>
<dbReference type="RefSeq" id="WP_105934512.1">
    <property type="nucleotide sequence ID" value="NZ_PVNP01000089.1"/>
</dbReference>
<dbReference type="Proteomes" id="UP000238949">
    <property type="component" value="Unassembled WGS sequence"/>
</dbReference>
<dbReference type="GO" id="GO:0004130">
    <property type="term" value="F:cytochrome-c peroxidase activity"/>
    <property type="evidence" value="ECO:0007669"/>
    <property type="project" value="TreeGrafter"/>
</dbReference>
<evidence type="ECO:0008006" key="3">
    <source>
        <dbReference type="Google" id="ProtNLM"/>
    </source>
</evidence>
<accession>A0A2S9VBF0</accession>
<dbReference type="InterPro" id="IPR036909">
    <property type="entry name" value="Cyt_c-like_dom_sf"/>
</dbReference>
<gene>
    <name evidence="1" type="ORF">C6Y40_10205</name>
</gene>
<dbReference type="OrthoDB" id="9805202at2"/>
<dbReference type="Gene3D" id="1.10.760.10">
    <property type="entry name" value="Cytochrome c-like domain"/>
    <property type="match status" value="1"/>
</dbReference>
<evidence type="ECO:0000313" key="2">
    <source>
        <dbReference type="Proteomes" id="UP000238949"/>
    </source>
</evidence>
<dbReference type="EMBL" id="PVNP01000089">
    <property type="protein sequence ID" value="PRO73766.1"/>
    <property type="molecule type" value="Genomic_DNA"/>
</dbReference>
<reference evidence="2" key="1">
    <citation type="journal article" date="2020" name="Int. J. Syst. Evol. Microbiol.">
        <title>Alteromonas alba sp. nov., a marine bacterium isolated from the seawater of the West Pacific Ocean.</title>
        <authorList>
            <person name="Sun C."/>
            <person name="Wu Y.-H."/>
            <person name="Xamxidin M."/>
            <person name="Cheng H."/>
            <person name="Xu X.-W."/>
        </authorList>
    </citation>
    <scope>NUCLEOTIDE SEQUENCE [LARGE SCALE GENOMIC DNA]</scope>
    <source>
        <strain evidence="2">190</strain>
    </source>
</reference>
<evidence type="ECO:0000313" key="1">
    <source>
        <dbReference type="EMBL" id="PRO73766.1"/>
    </source>
</evidence>
<name>A0A2S9VBF0_9ALTE</name>
<organism evidence="1 2">
    <name type="scientific">Alteromonas alba</name>
    <dbReference type="NCBI Taxonomy" id="2079529"/>
    <lineage>
        <taxon>Bacteria</taxon>
        <taxon>Pseudomonadati</taxon>
        <taxon>Pseudomonadota</taxon>
        <taxon>Gammaproteobacteria</taxon>
        <taxon>Alteromonadales</taxon>
        <taxon>Alteromonadaceae</taxon>
        <taxon>Alteromonas/Salinimonas group</taxon>
        <taxon>Alteromonas</taxon>
    </lineage>
</organism>
<protein>
    <recommendedName>
        <fullName evidence="3">Cytochrome c domain-containing protein</fullName>
    </recommendedName>
</protein>
<dbReference type="GO" id="GO:0009055">
    <property type="term" value="F:electron transfer activity"/>
    <property type="evidence" value="ECO:0007669"/>
    <property type="project" value="InterPro"/>
</dbReference>
<comment type="caution">
    <text evidence="1">The sequence shown here is derived from an EMBL/GenBank/DDBJ whole genome shotgun (WGS) entry which is preliminary data.</text>
</comment>
<proteinExistence type="predicted"/>
<dbReference type="PANTHER" id="PTHR30600">
    <property type="entry name" value="CYTOCHROME C PEROXIDASE-RELATED"/>
    <property type="match status" value="1"/>
</dbReference>
<dbReference type="SUPFAM" id="SSF46626">
    <property type="entry name" value="Cytochrome c"/>
    <property type="match status" value="1"/>
</dbReference>
<dbReference type="InterPro" id="IPR051395">
    <property type="entry name" value="Cytochrome_c_Peroxidase/MauG"/>
</dbReference>
<dbReference type="GO" id="GO:0020037">
    <property type="term" value="F:heme binding"/>
    <property type="evidence" value="ECO:0007669"/>
    <property type="project" value="InterPro"/>
</dbReference>
<dbReference type="AlphaFoldDB" id="A0A2S9VBF0"/>